<keyword evidence="9" id="KW-0325">Glycoprotein</keyword>
<dbReference type="GO" id="GO:0008305">
    <property type="term" value="C:integrin complex"/>
    <property type="evidence" value="ECO:0007669"/>
    <property type="project" value="InterPro"/>
</dbReference>
<dbReference type="PRINTS" id="PR01185">
    <property type="entry name" value="INTEGRINA"/>
</dbReference>
<dbReference type="InterPro" id="IPR013519">
    <property type="entry name" value="Int_alpha_beta-p"/>
</dbReference>
<evidence type="ECO:0000256" key="4">
    <source>
        <dbReference type="ARBA" id="ARBA00022737"/>
    </source>
</evidence>
<keyword evidence="5" id="KW-0805">Transcription regulation</keyword>
<dbReference type="GO" id="GO:0007229">
    <property type="term" value="P:integrin-mediated signaling pathway"/>
    <property type="evidence" value="ECO:0007669"/>
    <property type="project" value="UniProtKB-KW"/>
</dbReference>
<dbReference type="InterPro" id="IPR020479">
    <property type="entry name" value="HD_metazoa"/>
</dbReference>
<keyword evidence="10 11" id="KW-0539">Nucleus</keyword>
<dbReference type="Proteomes" id="UP000261600">
    <property type="component" value="Unplaced"/>
</dbReference>
<evidence type="ECO:0000256" key="9">
    <source>
        <dbReference type="ARBA" id="ARBA00023180"/>
    </source>
</evidence>
<keyword evidence="8" id="KW-0804">Transcription</keyword>
<reference evidence="17" key="2">
    <citation type="submission" date="2025-09" db="UniProtKB">
        <authorList>
            <consortium name="Ensembl"/>
        </authorList>
    </citation>
    <scope>IDENTIFICATION</scope>
</reference>
<dbReference type="SUPFAM" id="SSF46689">
    <property type="entry name" value="Homeodomain-like"/>
    <property type="match status" value="1"/>
</dbReference>
<evidence type="ECO:0000256" key="10">
    <source>
        <dbReference type="ARBA" id="ARBA00023242"/>
    </source>
</evidence>
<dbReference type="GO" id="GO:0003677">
    <property type="term" value="F:DNA binding"/>
    <property type="evidence" value="ECO:0007669"/>
    <property type="project" value="UniProtKB-UniRule"/>
</dbReference>
<dbReference type="InterPro" id="IPR001356">
    <property type="entry name" value="HD"/>
</dbReference>
<keyword evidence="14" id="KW-0401">Integrin</keyword>
<dbReference type="InterPro" id="IPR000047">
    <property type="entry name" value="HTH_motif"/>
</dbReference>
<dbReference type="InterPro" id="IPR028994">
    <property type="entry name" value="Integrin_alpha_N"/>
</dbReference>
<keyword evidence="4" id="KW-0677">Repeat</keyword>
<feature type="compositionally biased region" description="Polar residues" evidence="15">
    <location>
        <begin position="86"/>
        <end position="95"/>
    </location>
</feature>
<dbReference type="GO" id="GO:0005634">
    <property type="term" value="C:nucleus"/>
    <property type="evidence" value="ECO:0007669"/>
    <property type="project" value="UniProtKB-SubCell"/>
</dbReference>
<keyword evidence="7 11" id="KW-0371">Homeobox</keyword>
<evidence type="ECO:0000256" key="7">
    <source>
        <dbReference type="ARBA" id="ARBA00023155"/>
    </source>
</evidence>
<dbReference type="Pfam" id="PF01839">
    <property type="entry name" value="FG-GAP"/>
    <property type="match status" value="2"/>
</dbReference>
<dbReference type="GO" id="GO:0098609">
    <property type="term" value="P:cell-cell adhesion"/>
    <property type="evidence" value="ECO:0007669"/>
    <property type="project" value="TreeGrafter"/>
</dbReference>
<evidence type="ECO:0000256" key="6">
    <source>
        <dbReference type="ARBA" id="ARBA00023125"/>
    </source>
</evidence>
<comment type="similarity">
    <text evidence="14">Belongs to the integrin alpha chain family.</text>
</comment>
<feature type="domain" description="Homeobox" evidence="16">
    <location>
        <begin position="122"/>
        <end position="182"/>
    </location>
</feature>
<comment type="subcellular location">
    <subcellularLocation>
        <location evidence="14">Membrane</location>
        <topology evidence="14">Single-pass type I membrane protein</topology>
    </subcellularLocation>
    <subcellularLocation>
        <location evidence="11 13">Nucleus</location>
    </subcellularLocation>
</comment>
<feature type="repeat" description="FG-GAP" evidence="12">
    <location>
        <begin position="479"/>
        <end position="540"/>
    </location>
</feature>
<evidence type="ECO:0000256" key="5">
    <source>
        <dbReference type="ARBA" id="ARBA00023015"/>
    </source>
</evidence>
<dbReference type="GO" id="GO:0009897">
    <property type="term" value="C:external side of plasma membrane"/>
    <property type="evidence" value="ECO:0007669"/>
    <property type="project" value="TreeGrafter"/>
</dbReference>
<dbReference type="Gene3D" id="2.130.10.130">
    <property type="entry name" value="Integrin alpha, N-terminal"/>
    <property type="match status" value="1"/>
</dbReference>
<dbReference type="PRINTS" id="PR00024">
    <property type="entry name" value="HOMEOBOX"/>
</dbReference>
<keyword evidence="18" id="KW-1185">Reference proteome</keyword>
<dbReference type="InterPro" id="IPR013517">
    <property type="entry name" value="FG-GAP"/>
</dbReference>
<keyword evidence="2" id="KW-0217">Developmental protein</keyword>
<feature type="compositionally biased region" description="Basic and acidic residues" evidence="15">
    <location>
        <begin position="97"/>
        <end position="114"/>
    </location>
</feature>
<dbReference type="PROSITE" id="PS50071">
    <property type="entry name" value="HOMEOBOX_2"/>
    <property type="match status" value="1"/>
</dbReference>
<dbReference type="GO" id="GO:0005178">
    <property type="term" value="F:integrin binding"/>
    <property type="evidence" value="ECO:0007669"/>
    <property type="project" value="TreeGrafter"/>
</dbReference>
<dbReference type="AlphaFoldDB" id="A0A3Q3IKV5"/>
<proteinExistence type="inferred from homology"/>
<reference evidence="17" key="1">
    <citation type="submission" date="2025-08" db="UniProtKB">
        <authorList>
            <consortium name="Ensembl"/>
        </authorList>
    </citation>
    <scope>IDENTIFICATION</scope>
</reference>
<dbReference type="GO" id="GO:0033627">
    <property type="term" value="P:cell adhesion mediated by integrin"/>
    <property type="evidence" value="ECO:0007669"/>
    <property type="project" value="TreeGrafter"/>
</dbReference>
<dbReference type="GO" id="GO:0000981">
    <property type="term" value="F:DNA-binding transcription factor activity, RNA polymerase II-specific"/>
    <property type="evidence" value="ECO:0007669"/>
    <property type="project" value="InterPro"/>
</dbReference>
<name>A0A3Q3IKV5_MONAL</name>
<dbReference type="InterPro" id="IPR017970">
    <property type="entry name" value="Homeobox_CS"/>
</dbReference>
<evidence type="ECO:0000256" key="15">
    <source>
        <dbReference type="SAM" id="MobiDB-lite"/>
    </source>
</evidence>
<keyword evidence="3" id="KW-0732">Signal</keyword>
<organism evidence="17 18">
    <name type="scientific">Monopterus albus</name>
    <name type="common">Swamp eel</name>
    <dbReference type="NCBI Taxonomy" id="43700"/>
    <lineage>
        <taxon>Eukaryota</taxon>
        <taxon>Metazoa</taxon>
        <taxon>Chordata</taxon>
        <taxon>Craniata</taxon>
        <taxon>Vertebrata</taxon>
        <taxon>Euteleostomi</taxon>
        <taxon>Actinopterygii</taxon>
        <taxon>Neopterygii</taxon>
        <taxon>Teleostei</taxon>
        <taxon>Neoteleostei</taxon>
        <taxon>Acanthomorphata</taxon>
        <taxon>Anabantaria</taxon>
        <taxon>Synbranchiformes</taxon>
        <taxon>Synbranchidae</taxon>
        <taxon>Monopterus</taxon>
    </lineage>
</organism>
<feature type="repeat" description="FG-GAP" evidence="12">
    <location>
        <begin position="541"/>
        <end position="596"/>
    </location>
</feature>
<evidence type="ECO:0000256" key="14">
    <source>
        <dbReference type="RuleBase" id="RU003762"/>
    </source>
</evidence>
<dbReference type="CDD" id="cd00086">
    <property type="entry name" value="homeodomain"/>
    <property type="match status" value="1"/>
</dbReference>
<keyword evidence="14" id="KW-0130">Cell adhesion</keyword>
<keyword evidence="6 11" id="KW-0238">DNA-binding</keyword>
<evidence type="ECO:0000256" key="12">
    <source>
        <dbReference type="PROSITE-ProRule" id="PRU00803"/>
    </source>
</evidence>
<sequence>MMSMGFMPDSLNASDPSKSAFLEFGHGHPAHQQHSPGLSHIYPVHGFHAAGHSQHESPFPGSASYGRSLGYAYPGAVNTHPPSAYFQHSNSSSLAHSRLEHPDRDKSTTTENRDIRINGKGKKIRKPRTIYSSLQLQALHQRFQQTQYLALPERADLAAKLGLTQTQVKIWFQNKRSKYKKIMKHGSGSEGEHLHSTSAISPCSPGMPQLWEVSVASKGAPMHPNNYMNSFGHWYPNHHQHQDAMSRPQMMLLAGTPKEKAKSLKDVNETGAVYSCPITTDSTDCSRMDLVTSTNQNEMVEGMWLGVTVASQRDQPAGRVLACGHRYVKITKSGSDKEWRMIGKCYVRGNDLTYDPNDDWQTYSYEVCNPNFEVQFEGMCNAGISGGITGNDVYIGATGSFLWQGNVHITWRNPDPALSWDSEDRNFGQLNNRYSYMGYSVLEEKKLLSYNDYTVVTGSPRDESKGSVMFGTKFDNSIKLVLSIPGEQVGSYFGSSLAVTDLNNDDWNDLIVGAPFYFDRMKDQGGAVYIFMNENGSFQMNSTVTLKGPSHSAFGLAVAAIGDVNQDGFQDFAVGAPFHETGKVYIWMGSKEGISVEPSQVISDFIPWMPFRRN</sequence>
<accession>A0A3Q3IKV5</accession>
<comment type="similarity">
    <text evidence="1">Belongs to the distal-less homeobox family.</text>
</comment>
<evidence type="ECO:0000256" key="3">
    <source>
        <dbReference type="ARBA" id="ARBA00022729"/>
    </source>
</evidence>
<evidence type="ECO:0000256" key="1">
    <source>
        <dbReference type="ARBA" id="ARBA00007916"/>
    </source>
</evidence>
<dbReference type="Gene3D" id="1.10.10.60">
    <property type="entry name" value="Homeodomain-like"/>
    <property type="match status" value="1"/>
</dbReference>
<dbReference type="InterPro" id="IPR009057">
    <property type="entry name" value="Homeodomain-like_sf"/>
</dbReference>
<evidence type="ECO:0000256" key="13">
    <source>
        <dbReference type="RuleBase" id="RU000682"/>
    </source>
</evidence>
<dbReference type="SMART" id="SM00389">
    <property type="entry name" value="HOX"/>
    <property type="match status" value="1"/>
</dbReference>
<evidence type="ECO:0000313" key="17">
    <source>
        <dbReference type="Ensembl" id="ENSMALP00000005367.1"/>
    </source>
</evidence>
<dbReference type="GO" id="GO:0050900">
    <property type="term" value="P:leukocyte migration"/>
    <property type="evidence" value="ECO:0007669"/>
    <property type="project" value="TreeGrafter"/>
</dbReference>
<dbReference type="SUPFAM" id="SSF69318">
    <property type="entry name" value="Integrin alpha N-terminal domain"/>
    <property type="match status" value="1"/>
</dbReference>
<evidence type="ECO:0000256" key="8">
    <source>
        <dbReference type="ARBA" id="ARBA00023163"/>
    </source>
</evidence>
<evidence type="ECO:0000256" key="2">
    <source>
        <dbReference type="ARBA" id="ARBA00022473"/>
    </source>
</evidence>
<evidence type="ECO:0000259" key="16">
    <source>
        <dbReference type="PROSITE" id="PS50071"/>
    </source>
</evidence>
<dbReference type="PRINTS" id="PR00031">
    <property type="entry name" value="HTHREPRESSR"/>
</dbReference>
<evidence type="ECO:0000256" key="11">
    <source>
        <dbReference type="PROSITE-ProRule" id="PRU00108"/>
    </source>
</evidence>
<feature type="DNA-binding region" description="Homeobox" evidence="11">
    <location>
        <begin position="124"/>
        <end position="183"/>
    </location>
</feature>
<dbReference type="InterPro" id="IPR000413">
    <property type="entry name" value="Integrin_alpha"/>
</dbReference>
<dbReference type="SMART" id="SM00191">
    <property type="entry name" value="Int_alpha"/>
    <property type="match status" value="2"/>
</dbReference>
<dbReference type="PANTHER" id="PTHR23220:SF89">
    <property type="entry name" value="INTEGRIN ALPHA-3"/>
    <property type="match status" value="1"/>
</dbReference>
<evidence type="ECO:0000313" key="18">
    <source>
        <dbReference type="Proteomes" id="UP000261600"/>
    </source>
</evidence>
<dbReference type="GO" id="GO:0007160">
    <property type="term" value="P:cell-matrix adhesion"/>
    <property type="evidence" value="ECO:0007669"/>
    <property type="project" value="TreeGrafter"/>
</dbReference>
<dbReference type="Pfam" id="PF00046">
    <property type="entry name" value="Homeodomain"/>
    <property type="match status" value="1"/>
</dbReference>
<protein>
    <recommendedName>
        <fullName evidence="16">Homeobox domain-containing protein</fullName>
    </recommendedName>
</protein>
<dbReference type="PROSITE" id="PS00027">
    <property type="entry name" value="HOMEOBOX_1"/>
    <property type="match status" value="1"/>
</dbReference>
<dbReference type="PROSITE" id="PS51470">
    <property type="entry name" value="FG_GAP"/>
    <property type="match status" value="2"/>
</dbReference>
<feature type="region of interest" description="Disordered" evidence="15">
    <location>
        <begin position="82"/>
        <end position="114"/>
    </location>
</feature>
<dbReference type="FunFam" id="1.10.10.60:FF:000266">
    <property type="entry name" value="Distal-less homeobox 4a"/>
    <property type="match status" value="1"/>
</dbReference>
<keyword evidence="14" id="KW-0675">Receptor</keyword>
<dbReference type="Ensembl" id="ENSMALT00000005487.1">
    <property type="protein sequence ID" value="ENSMALP00000005367.1"/>
    <property type="gene ID" value="ENSMALG00000003845.1"/>
</dbReference>
<dbReference type="PANTHER" id="PTHR23220">
    <property type="entry name" value="INTEGRIN ALPHA"/>
    <property type="match status" value="1"/>
</dbReference>